<gene>
    <name evidence="1" type="ORF">GCM10022223_41590</name>
</gene>
<evidence type="ECO:0000313" key="2">
    <source>
        <dbReference type="Proteomes" id="UP001501074"/>
    </source>
</evidence>
<sequence>MHANANASAVGIDLTPDILSAVDEALGDAPVRTPALAVSATEGVLRKS</sequence>
<name>A0ABP6ZY96_9ACTN</name>
<evidence type="ECO:0000313" key="1">
    <source>
        <dbReference type="EMBL" id="GAA3620368.1"/>
    </source>
</evidence>
<protein>
    <submittedName>
        <fullName evidence="1">Uncharacterized protein</fullName>
    </submittedName>
</protein>
<dbReference type="EMBL" id="BAAAZO010000006">
    <property type="protein sequence ID" value="GAA3620368.1"/>
    <property type="molecule type" value="Genomic_DNA"/>
</dbReference>
<keyword evidence="2" id="KW-1185">Reference proteome</keyword>
<organism evidence="1 2">
    <name type="scientific">Kineosporia mesophila</name>
    <dbReference type="NCBI Taxonomy" id="566012"/>
    <lineage>
        <taxon>Bacteria</taxon>
        <taxon>Bacillati</taxon>
        <taxon>Actinomycetota</taxon>
        <taxon>Actinomycetes</taxon>
        <taxon>Kineosporiales</taxon>
        <taxon>Kineosporiaceae</taxon>
        <taxon>Kineosporia</taxon>
    </lineage>
</organism>
<dbReference type="RefSeq" id="WP_231481053.1">
    <property type="nucleotide sequence ID" value="NZ_BAAAZO010000006.1"/>
</dbReference>
<dbReference type="Proteomes" id="UP001501074">
    <property type="component" value="Unassembled WGS sequence"/>
</dbReference>
<comment type="caution">
    <text evidence="1">The sequence shown here is derived from an EMBL/GenBank/DDBJ whole genome shotgun (WGS) entry which is preliminary data.</text>
</comment>
<accession>A0ABP6ZY96</accession>
<reference evidence="2" key="1">
    <citation type="journal article" date="2019" name="Int. J. Syst. Evol. Microbiol.">
        <title>The Global Catalogue of Microorganisms (GCM) 10K type strain sequencing project: providing services to taxonomists for standard genome sequencing and annotation.</title>
        <authorList>
            <consortium name="The Broad Institute Genomics Platform"/>
            <consortium name="The Broad Institute Genome Sequencing Center for Infectious Disease"/>
            <person name="Wu L."/>
            <person name="Ma J."/>
        </authorList>
    </citation>
    <scope>NUCLEOTIDE SEQUENCE [LARGE SCALE GENOMIC DNA]</scope>
    <source>
        <strain evidence="2">JCM 16902</strain>
    </source>
</reference>
<proteinExistence type="predicted"/>